<accession>G2KUX4</accession>
<dbReference type="Proteomes" id="UP000001285">
    <property type="component" value="Chromosome"/>
</dbReference>
<dbReference type="Gene3D" id="3.90.550.10">
    <property type="entry name" value="Spore Coat Polysaccharide Biosynthesis Protein SpsA, Chain A"/>
    <property type="match status" value="1"/>
</dbReference>
<name>G2KUX4_FRUST</name>
<dbReference type="OrthoDB" id="396512at2"/>
<dbReference type="KEGG" id="lsn:LSA_01720"/>
<evidence type="ECO:0000259" key="3">
    <source>
        <dbReference type="Pfam" id="PF00535"/>
    </source>
</evidence>
<feature type="domain" description="Glycosyltransferase 2-like" evidence="3">
    <location>
        <begin position="6"/>
        <end position="125"/>
    </location>
</feature>
<sequence length="322" mass="37742">MEELISVIIPIYNVEGYLQKCLQSIKNQYYSNLEIILVNDGSTDASLSICQKFARDDNRFVIVNEKNLGQAVARNEGIKRASGKFISFVDSDDIVSKNYISNLYNGLKLGGDIAISNKRRINFTENVRLDENTQKKLPKIVILPSKIIIKKMLSKKIGLEAWGKLYPISFFDNISYPVGQYYEDAEITCLLINKAEKISYIYSQDYFYFKRENSLINQKFSHKKLDILKMGNKLSNFIFYNYPDLYVELAEKLFSAYTNVWMQMNPQESKYNYLWNKIVENRKVLILHIYRIYDFKTLLGILISFCGKKKYRYIYDLLNNIL</sequence>
<dbReference type="eggNOG" id="COG1216">
    <property type="taxonomic scope" value="Bacteria"/>
</dbReference>
<dbReference type="EMBL" id="CP002461">
    <property type="protein sequence ID" value="AEN98642.1"/>
    <property type="molecule type" value="Genomic_DNA"/>
</dbReference>
<keyword evidence="5" id="KW-1185">Reference proteome</keyword>
<dbReference type="STRING" id="714313.LSA_01720"/>
<keyword evidence="2" id="KW-0808">Transferase</keyword>
<dbReference type="SUPFAM" id="SSF53448">
    <property type="entry name" value="Nucleotide-diphospho-sugar transferases"/>
    <property type="match status" value="1"/>
</dbReference>
<proteinExistence type="predicted"/>
<evidence type="ECO:0000313" key="4">
    <source>
        <dbReference type="EMBL" id="AEN98642.1"/>
    </source>
</evidence>
<dbReference type="HOGENOM" id="CLU_025996_25_1_9"/>
<organism evidence="4 5">
    <name type="scientific">Fructilactobacillus sanfranciscensis (strain TMW 1.1304)</name>
    <name type="common">Lactobacillus sanfranciscensis</name>
    <dbReference type="NCBI Taxonomy" id="714313"/>
    <lineage>
        <taxon>Bacteria</taxon>
        <taxon>Bacillati</taxon>
        <taxon>Bacillota</taxon>
        <taxon>Bacilli</taxon>
        <taxon>Lactobacillales</taxon>
        <taxon>Lactobacillaceae</taxon>
        <taxon>Fructilactobacillus</taxon>
    </lineage>
</organism>
<dbReference type="InterPro" id="IPR001173">
    <property type="entry name" value="Glyco_trans_2-like"/>
</dbReference>
<evidence type="ECO:0000256" key="2">
    <source>
        <dbReference type="ARBA" id="ARBA00022679"/>
    </source>
</evidence>
<evidence type="ECO:0000313" key="5">
    <source>
        <dbReference type="Proteomes" id="UP000001285"/>
    </source>
</evidence>
<keyword evidence="1" id="KW-0328">Glycosyltransferase</keyword>
<reference evidence="4 5" key="1">
    <citation type="journal article" date="2011" name="Microb. Cell Fact.">
        <title>Genomic analysis reveals Lactobacillus sanfranciscensis as stable element in traditional sourdoughs.</title>
        <authorList>
            <person name="Vogel R.F."/>
            <person name="Pavlovic M."/>
            <person name="Ehrmann M.A."/>
            <person name="Wiezer A."/>
            <person name="Liesegang H."/>
            <person name="Offschanka S."/>
            <person name="Voget S."/>
            <person name="Angelov A."/>
            <person name="Bocker G."/>
            <person name="Liebl W."/>
        </authorList>
    </citation>
    <scope>NUCLEOTIDE SEQUENCE [LARGE SCALE GENOMIC DNA]</scope>
    <source>
        <strain evidence="4 5">TMW 1.1304</strain>
    </source>
</reference>
<dbReference type="Pfam" id="PF00535">
    <property type="entry name" value="Glycos_transf_2"/>
    <property type="match status" value="1"/>
</dbReference>
<dbReference type="GO" id="GO:0016757">
    <property type="term" value="F:glycosyltransferase activity"/>
    <property type="evidence" value="ECO:0007669"/>
    <property type="project" value="UniProtKB-KW"/>
</dbReference>
<evidence type="ECO:0000256" key="1">
    <source>
        <dbReference type="ARBA" id="ARBA00022676"/>
    </source>
</evidence>
<gene>
    <name evidence="4" type="ordered locus">LSA_01720</name>
</gene>
<protein>
    <recommendedName>
        <fullName evidence="3">Glycosyltransferase 2-like domain-containing protein</fullName>
    </recommendedName>
</protein>
<dbReference type="RefSeq" id="WP_014081505.1">
    <property type="nucleotide sequence ID" value="NC_015978.1"/>
</dbReference>
<dbReference type="InterPro" id="IPR029044">
    <property type="entry name" value="Nucleotide-diphossugar_trans"/>
</dbReference>
<dbReference type="AlphaFoldDB" id="G2KUX4"/>
<dbReference type="PANTHER" id="PTHR22916">
    <property type="entry name" value="GLYCOSYLTRANSFERASE"/>
    <property type="match status" value="1"/>
</dbReference>
<dbReference type="CDD" id="cd00761">
    <property type="entry name" value="Glyco_tranf_GTA_type"/>
    <property type="match status" value="1"/>
</dbReference>
<dbReference type="PANTHER" id="PTHR22916:SF51">
    <property type="entry name" value="GLYCOSYLTRANSFERASE EPSH-RELATED"/>
    <property type="match status" value="1"/>
</dbReference>